<comment type="catalytic activity">
    <reaction evidence="4">
        <text>an aldehyde + NAD(+) + H2O = a carboxylate + NADH + 2 H(+)</text>
        <dbReference type="Rhea" id="RHEA:16185"/>
        <dbReference type="ChEBI" id="CHEBI:15377"/>
        <dbReference type="ChEBI" id="CHEBI:15378"/>
        <dbReference type="ChEBI" id="CHEBI:17478"/>
        <dbReference type="ChEBI" id="CHEBI:29067"/>
        <dbReference type="ChEBI" id="CHEBI:57540"/>
        <dbReference type="ChEBI" id="CHEBI:57945"/>
        <dbReference type="EC" id="1.2.1.3"/>
    </reaction>
</comment>
<keyword evidence="2 6" id="KW-0560">Oxidoreductase</keyword>
<protein>
    <recommendedName>
        <fullName evidence="3">aldehyde dehydrogenase (NAD(+))</fullName>
        <ecNumber evidence="3">1.2.1.3</ecNumber>
    </recommendedName>
</protein>
<dbReference type="Gene3D" id="3.40.605.10">
    <property type="entry name" value="Aldehyde Dehydrogenase, Chain A, domain 1"/>
    <property type="match status" value="1"/>
</dbReference>
<evidence type="ECO:0000256" key="6">
    <source>
        <dbReference type="RuleBase" id="RU003345"/>
    </source>
</evidence>
<evidence type="ECO:0000256" key="3">
    <source>
        <dbReference type="ARBA" id="ARBA00024226"/>
    </source>
</evidence>
<keyword evidence="9" id="KW-1185">Reference proteome</keyword>
<dbReference type="EC" id="1.2.1.3" evidence="3"/>
<sequence>MWSKESLFIGGKWVAPATSRVIDVASPSTEEVVGRVPEASAADVDRAVLAARAAFDTGPWPRMTPAERADVLVRVADGLAARADELTQLITSSSGLPITVTQLAHVMMPQFYVRHYADLARTTPLEEYRAGLTGKLHIRQAPVGVVGAIIPWNIPLLATAAKLGAAWAAGCTAVLKPSPETPLDAFVLAEICEAAGMPPGVLNLVPGGAEAGTALVAHPGVDKITFTGSTTTGRAIAEACGRTLTGYALELGGNAAAIVLDDAPIGDVAAGLVQSALAANNGQACIAQSRVLVPRSRAAELTDALAAAAREIRVGDPFDPATMVGPLITSRHRERVSDMVAAGRAEGATVCAGGGVPAGLERGWYFEPTVLAGVDNGMRVAREEIFGPVVTVIEVRDEDEAVAIANDTEYGLSGSVWSADLERAAAVGRRIAAGQIWLNDSFTLDPACPFGGWKNSGNGREGGPECLHEYLQTQTTFRPAERPQS</sequence>
<evidence type="ECO:0000313" key="8">
    <source>
        <dbReference type="EMBL" id="GGN20003.1"/>
    </source>
</evidence>
<dbReference type="GO" id="GO:0004029">
    <property type="term" value="F:aldehyde dehydrogenase (NAD+) activity"/>
    <property type="evidence" value="ECO:0007669"/>
    <property type="project" value="UniProtKB-EC"/>
</dbReference>
<evidence type="ECO:0000259" key="7">
    <source>
        <dbReference type="Pfam" id="PF00171"/>
    </source>
</evidence>
<dbReference type="Pfam" id="PF00171">
    <property type="entry name" value="Aldedh"/>
    <property type="match status" value="1"/>
</dbReference>
<feature type="active site" evidence="5">
    <location>
        <position position="250"/>
    </location>
</feature>
<dbReference type="InterPro" id="IPR016163">
    <property type="entry name" value="Ald_DH_C"/>
</dbReference>
<dbReference type="InterPro" id="IPR016161">
    <property type="entry name" value="Ald_DH/histidinol_DH"/>
</dbReference>
<organism evidence="8 9">
    <name type="scientific">Streptomyces fuscichromogenes</name>
    <dbReference type="NCBI Taxonomy" id="1324013"/>
    <lineage>
        <taxon>Bacteria</taxon>
        <taxon>Bacillati</taxon>
        <taxon>Actinomycetota</taxon>
        <taxon>Actinomycetes</taxon>
        <taxon>Kitasatosporales</taxon>
        <taxon>Streptomycetaceae</taxon>
        <taxon>Streptomyces</taxon>
    </lineage>
</organism>
<dbReference type="PANTHER" id="PTHR42804:SF1">
    <property type="entry name" value="ALDEHYDE DEHYDROGENASE-RELATED"/>
    <property type="match status" value="1"/>
</dbReference>
<reference evidence="8" key="1">
    <citation type="journal article" date="2014" name="Int. J. Syst. Evol. Microbiol.">
        <title>Complete genome sequence of Corynebacterium casei LMG S-19264T (=DSM 44701T), isolated from a smear-ripened cheese.</title>
        <authorList>
            <consortium name="US DOE Joint Genome Institute (JGI-PGF)"/>
            <person name="Walter F."/>
            <person name="Albersmeier A."/>
            <person name="Kalinowski J."/>
            <person name="Ruckert C."/>
        </authorList>
    </citation>
    <scope>NUCLEOTIDE SEQUENCE</scope>
    <source>
        <strain evidence="8">CGMCC 4.7110</strain>
    </source>
</reference>
<dbReference type="InterPro" id="IPR015590">
    <property type="entry name" value="Aldehyde_DH_dom"/>
</dbReference>
<dbReference type="RefSeq" id="WP_189265061.1">
    <property type="nucleotide sequence ID" value="NZ_BMML01000011.1"/>
</dbReference>
<dbReference type="PROSITE" id="PS00070">
    <property type="entry name" value="ALDEHYDE_DEHYDR_CYS"/>
    <property type="match status" value="1"/>
</dbReference>
<reference evidence="8" key="2">
    <citation type="submission" date="2020-09" db="EMBL/GenBank/DDBJ databases">
        <authorList>
            <person name="Sun Q."/>
            <person name="Zhou Y."/>
        </authorList>
    </citation>
    <scope>NUCLEOTIDE SEQUENCE</scope>
    <source>
        <strain evidence="8">CGMCC 4.7110</strain>
    </source>
</reference>
<dbReference type="SUPFAM" id="SSF53720">
    <property type="entry name" value="ALDH-like"/>
    <property type="match status" value="1"/>
</dbReference>
<comment type="similarity">
    <text evidence="1 6">Belongs to the aldehyde dehydrogenase family.</text>
</comment>
<dbReference type="CDD" id="cd07139">
    <property type="entry name" value="ALDH_AldA-Rv0768"/>
    <property type="match status" value="1"/>
</dbReference>
<dbReference type="FunFam" id="3.40.605.10:FF:000007">
    <property type="entry name" value="NAD/NADP-dependent betaine aldehyde dehydrogenase"/>
    <property type="match status" value="1"/>
</dbReference>
<proteinExistence type="inferred from homology"/>
<dbReference type="EMBL" id="BMML01000011">
    <property type="protein sequence ID" value="GGN20003.1"/>
    <property type="molecule type" value="Genomic_DNA"/>
</dbReference>
<gene>
    <name evidence="8" type="ORF">GCM10011578_050190</name>
</gene>
<dbReference type="PANTHER" id="PTHR42804">
    <property type="entry name" value="ALDEHYDE DEHYDROGENASE"/>
    <property type="match status" value="1"/>
</dbReference>
<comment type="caution">
    <text evidence="8">The sequence shown here is derived from an EMBL/GenBank/DDBJ whole genome shotgun (WGS) entry which is preliminary data.</text>
</comment>
<dbReference type="InterPro" id="IPR016162">
    <property type="entry name" value="Ald_DH_N"/>
</dbReference>
<dbReference type="AlphaFoldDB" id="A0A917XGK3"/>
<feature type="domain" description="Aldehyde dehydrogenase" evidence="7">
    <location>
        <begin position="13"/>
        <end position="475"/>
    </location>
</feature>
<evidence type="ECO:0000256" key="4">
    <source>
        <dbReference type="ARBA" id="ARBA00049194"/>
    </source>
</evidence>
<evidence type="ECO:0000256" key="2">
    <source>
        <dbReference type="ARBA" id="ARBA00023002"/>
    </source>
</evidence>
<evidence type="ECO:0000313" key="9">
    <source>
        <dbReference type="Proteomes" id="UP000653411"/>
    </source>
</evidence>
<accession>A0A917XGK3</accession>
<dbReference type="InterPro" id="IPR016160">
    <property type="entry name" value="Ald_DH_CS_CYS"/>
</dbReference>
<dbReference type="PROSITE" id="PS00687">
    <property type="entry name" value="ALDEHYDE_DEHYDR_GLU"/>
    <property type="match status" value="1"/>
</dbReference>
<dbReference type="Proteomes" id="UP000653411">
    <property type="component" value="Unassembled WGS sequence"/>
</dbReference>
<dbReference type="InterPro" id="IPR029510">
    <property type="entry name" value="Ald_DH_CS_GLU"/>
</dbReference>
<evidence type="ECO:0000256" key="5">
    <source>
        <dbReference type="PROSITE-ProRule" id="PRU10007"/>
    </source>
</evidence>
<dbReference type="FunFam" id="3.40.309.10:FF:000009">
    <property type="entry name" value="Aldehyde dehydrogenase A"/>
    <property type="match status" value="1"/>
</dbReference>
<evidence type="ECO:0000256" key="1">
    <source>
        <dbReference type="ARBA" id="ARBA00009986"/>
    </source>
</evidence>
<name>A0A917XGK3_9ACTN</name>
<dbReference type="Gene3D" id="3.40.309.10">
    <property type="entry name" value="Aldehyde Dehydrogenase, Chain A, domain 2"/>
    <property type="match status" value="1"/>
</dbReference>